<sequence length="216" mass="23863">MEEGKGVAVTSSSSLADAPVPDNANVVEPLATDNGGSLSDDGIWLTDCDEEADEAFYLNREGKRRHEEFYNAGYRDGLSAGKNDAAQDGFNQGFKDSVMIGYKWGINRGVTSALVHIPNELKLKLVGTEEKKKEFQNLYEAVDSIGTEDALKLFYDDIQRGKSVERKKTVESDSSISHPSGSEHGDLESYFEKLDLLLRESPEVDVHLEVNKNRVS</sequence>
<dbReference type="InterPro" id="IPR019191">
    <property type="entry name" value="Essential_protein_Yae1_N"/>
</dbReference>
<dbReference type="Pfam" id="PF09811">
    <property type="entry name" value="Yae1_N"/>
    <property type="match status" value="1"/>
</dbReference>
<dbReference type="GeneID" id="110776897"/>
<dbReference type="InterPro" id="IPR038881">
    <property type="entry name" value="Yae1-like"/>
</dbReference>
<feature type="region of interest" description="Disordered" evidence="5">
    <location>
        <begin position="1"/>
        <end position="33"/>
    </location>
</feature>
<dbReference type="RefSeq" id="XP_021837159.1">
    <property type="nucleotide sequence ID" value="XM_021981467.1"/>
</dbReference>
<name>A0A9R0JJR5_SPIOL</name>
<gene>
    <name evidence="8 9" type="primary">LOC110776897</name>
</gene>
<evidence type="ECO:0000256" key="1">
    <source>
        <dbReference type="ARBA" id="ARBA00004123"/>
    </source>
</evidence>
<evidence type="ECO:0000259" key="6">
    <source>
        <dbReference type="Pfam" id="PF09811"/>
    </source>
</evidence>
<comment type="subcellular location">
    <subcellularLocation>
        <location evidence="2">Cytoplasm</location>
    </subcellularLocation>
    <subcellularLocation>
        <location evidence="1">Nucleus</location>
    </subcellularLocation>
</comment>
<keyword evidence="3" id="KW-0963">Cytoplasm</keyword>
<evidence type="ECO:0000256" key="4">
    <source>
        <dbReference type="ARBA" id="ARBA00023242"/>
    </source>
</evidence>
<evidence type="ECO:0000256" key="3">
    <source>
        <dbReference type="ARBA" id="ARBA00022490"/>
    </source>
</evidence>
<evidence type="ECO:0000313" key="8">
    <source>
        <dbReference type="RefSeq" id="XP_021837159.1"/>
    </source>
</evidence>
<dbReference type="GO" id="GO:0005737">
    <property type="term" value="C:cytoplasm"/>
    <property type="evidence" value="ECO:0007669"/>
    <property type="project" value="UniProtKB-SubCell"/>
</dbReference>
<evidence type="ECO:0000313" key="7">
    <source>
        <dbReference type="Proteomes" id="UP000813463"/>
    </source>
</evidence>
<accession>A0A9R0JJR5</accession>
<reference evidence="8" key="2">
    <citation type="submission" date="2025-04" db="UniProtKB">
        <authorList>
            <consortium name="RefSeq"/>
        </authorList>
    </citation>
    <scope>IDENTIFICATION</scope>
    <source>
        <tissue evidence="9">Leaf</tissue>
    </source>
</reference>
<dbReference type="AlphaFoldDB" id="A0A9R0JJR5"/>
<keyword evidence="7" id="KW-1185">Reference proteome</keyword>
<dbReference type="Proteomes" id="UP000813463">
    <property type="component" value="Chromosome 1"/>
</dbReference>
<protein>
    <submittedName>
        <fullName evidence="8">Uncharacterized protein LOC110776897 isoform X1</fullName>
    </submittedName>
    <submittedName>
        <fullName evidence="9">Uncharacterized protein isoform X1</fullName>
    </submittedName>
</protein>
<feature type="domain" description="Essential protein Yae1 N-terminal" evidence="6">
    <location>
        <begin position="73"/>
        <end position="110"/>
    </location>
</feature>
<dbReference type="PANTHER" id="PTHR18829:SF0">
    <property type="entry name" value="PROTEIN YAE1 HOMOLOG"/>
    <property type="match status" value="1"/>
</dbReference>
<evidence type="ECO:0000256" key="2">
    <source>
        <dbReference type="ARBA" id="ARBA00004496"/>
    </source>
</evidence>
<organism evidence="7 8">
    <name type="scientific">Spinacia oleracea</name>
    <name type="common">Spinach</name>
    <dbReference type="NCBI Taxonomy" id="3562"/>
    <lineage>
        <taxon>Eukaryota</taxon>
        <taxon>Viridiplantae</taxon>
        <taxon>Streptophyta</taxon>
        <taxon>Embryophyta</taxon>
        <taxon>Tracheophyta</taxon>
        <taxon>Spermatophyta</taxon>
        <taxon>Magnoliopsida</taxon>
        <taxon>eudicotyledons</taxon>
        <taxon>Gunneridae</taxon>
        <taxon>Pentapetalae</taxon>
        <taxon>Caryophyllales</taxon>
        <taxon>Chenopodiaceae</taxon>
        <taxon>Chenopodioideae</taxon>
        <taxon>Anserineae</taxon>
        <taxon>Spinacia</taxon>
    </lineage>
</organism>
<keyword evidence="4" id="KW-0539">Nucleus</keyword>
<proteinExistence type="predicted"/>
<evidence type="ECO:0000256" key="5">
    <source>
        <dbReference type="SAM" id="MobiDB-lite"/>
    </source>
</evidence>
<dbReference type="PANTHER" id="PTHR18829">
    <property type="entry name" value="PROTEIN YAE1 HOMOLOG"/>
    <property type="match status" value="1"/>
</dbReference>
<reference evidence="7" key="1">
    <citation type="journal article" date="2021" name="Nat. Commun.">
        <title>Genomic analyses provide insights into spinach domestication and the genetic basis of agronomic traits.</title>
        <authorList>
            <person name="Cai X."/>
            <person name="Sun X."/>
            <person name="Xu C."/>
            <person name="Sun H."/>
            <person name="Wang X."/>
            <person name="Ge C."/>
            <person name="Zhang Z."/>
            <person name="Wang Q."/>
            <person name="Fei Z."/>
            <person name="Jiao C."/>
            <person name="Wang Q."/>
        </authorList>
    </citation>
    <scope>NUCLEOTIDE SEQUENCE [LARGE SCALE GENOMIC DNA]</scope>
    <source>
        <strain evidence="7">cv. Varoflay</strain>
    </source>
</reference>
<dbReference type="OrthoDB" id="20086at2759"/>
<feature type="region of interest" description="Disordered" evidence="5">
    <location>
        <begin position="166"/>
        <end position="186"/>
    </location>
</feature>
<dbReference type="GO" id="GO:0005634">
    <property type="term" value="C:nucleus"/>
    <property type="evidence" value="ECO:0007669"/>
    <property type="project" value="UniProtKB-SubCell"/>
</dbReference>
<evidence type="ECO:0000313" key="9">
    <source>
        <dbReference type="RefSeq" id="XP_056685590.1"/>
    </source>
</evidence>
<dbReference type="RefSeq" id="XP_056685590.1">
    <property type="nucleotide sequence ID" value="XM_056829612.1"/>
</dbReference>
<dbReference type="KEGG" id="soe:110776897"/>